<name>A0A839UNS5_9GAMM</name>
<sequence length="222" mass="24435">MTKRGFLFDLDGTLVDTAQDFIATVNYFRASKQLPLMTASDIAPLVNGGAAVLTEVSFNINREQDDFHQLQAQFLDVYEQQIGRHSELYEGLGQLLTHCESTDTPWGIVTNKHRRFAALLIERLNLKPGCLICGDDVSQPKPAPEALLHAAKALACESTLLGYCGDHERDIEAGRNAQMFTIAVGYGYLAPDTHLGDWGADKIVHTPQQLATSIKDFIDSTV</sequence>
<dbReference type="PANTHER" id="PTHR43434:SF23">
    <property type="entry name" value="PHOSPHOGLYCOLATE PHOSPHATASE"/>
    <property type="match status" value="1"/>
</dbReference>
<keyword evidence="3" id="KW-0460">Magnesium</keyword>
<keyword evidence="6" id="KW-1185">Reference proteome</keyword>
<dbReference type="EC" id="3.1.3.18" evidence="5"/>
<dbReference type="Pfam" id="PF13419">
    <property type="entry name" value="HAD_2"/>
    <property type="match status" value="1"/>
</dbReference>
<keyword evidence="1" id="KW-0479">Metal-binding</keyword>
<dbReference type="AlphaFoldDB" id="A0A839UNS5"/>
<evidence type="ECO:0000256" key="3">
    <source>
        <dbReference type="ARBA" id="ARBA00022842"/>
    </source>
</evidence>
<evidence type="ECO:0000256" key="1">
    <source>
        <dbReference type="ARBA" id="ARBA00022723"/>
    </source>
</evidence>
<dbReference type="Gene3D" id="3.40.50.1000">
    <property type="entry name" value="HAD superfamily/HAD-like"/>
    <property type="match status" value="1"/>
</dbReference>
<evidence type="ECO:0000313" key="6">
    <source>
        <dbReference type="Proteomes" id="UP000559987"/>
    </source>
</evidence>
<protein>
    <submittedName>
        <fullName evidence="5">Phosphoglycolate phosphatase</fullName>
        <ecNumber evidence="5">3.1.3.18</ecNumber>
    </submittedName>
</protein>
<accession>A0A839UNS5</accession>
<dbReference type="RefSeq" id="WP_183909875.1">
    <property type="nucleotide sequence ID" value="NZ_JACHXZ010000002.1"/>
</dbReference>
<reference evidence="5 6" key="1">
    <citation type="submission" date="2020-08" db="EMBL/GenBank/DDBJ databases">
        <title>Genomic Encyclopedia of Type Strains, Phase III (KMG-III): the genomes of soil and plant-associated and newly described type strains.</title>
        <authorList>
            <person name="Whitman W."/>
        </authorList>
    </citation>
    <scope>NUCLEOTIDE SEQUENCE [LARGE SCALE GENOMIC DNA]</scope>
    <source>
        <strain evidence="5 6">CECT 8571</strain>
    </source>
</reference>
<dbReference type="InterPro" id="IPR023198">
    <property type="entry name" value="PGP-like_dom2"/>
</dbReference>
<dbReference type="GO" id="GO:0046872">
    <property type="term" value="F:metal ion binding"/>
    <property type="evidence" value="ECO:0007669"/>
    <property type="project" value="UniProtKB-KW"/>
</dbReference>
<dbReference type="SFLD" id="SFLDG01129">
    <property type="entry name" value="C1.5:_HAD__Beta-PGM__Phosphata"/>
    <property type="match status" value="1"/>
</dbReference>
<dbReference type="Gene3D" id="1.10.150.240">
    <property type="entry name" value="Putative phosphatase, domain 2"/>
    <property type="match status" value="1"/>
</dbReference>
<comment type="caution">
    <text evidence="5">The sequence shown here is derived from an EMBL/GenBank/DDBJ whole genome shotgun (WGS) entry which is preliminary data.</text>
</comment>
<dbReference type="GO" id="GO:0006281">
    <property type="term" value="P:DNA repair"/>
    <property type="evidence" value="ECO:0007669"/>
    <property type="project" value="TreeGrafter"/>
</dbReference>
<dbReference type="SFLD" id="SFLDS00003">
    <property type="entry name" value="Haloacid_Dehalogenase"/>
    <property type="match status" value="1"/>
</dbReference>
<dbReference type="InterPro" id="IPR006439">
    <property type="entry name" value="HAD-SF_hydro_IA"/>
</dbReference>
<dbReference type="InterPro" id="IPR050155">
    <property type="entry name" value="HAD-like_hydrolase_sf"/>
</dbReference>
<evidence type="ECO:0000256" key="4">
    <source>
        <dbReference type="ARBA" id="ARBA00023277"/>
    </source>
</evidence>
<gene>
    <name evidence="5" type="ORF">FHS30_001575</name>
</gene>
<dbReference type="InterPro" id="IPR036412">
    <property type="entry name" value="HAD-like_sf"/>
</dbReference>
<dbReference type="GO" id="GO:0005829">
    <property type="term" value="C:cytosol"/>
    <property type="evidence" value="ECO:0007669"/>
    <property type="project" value="TreeGrafter"/>
</dbReference>
<proteinExistence type="predicted"/>
<keyword evidence="2 5" id="KW-0378">Hydrolase</keyword>
<dbReference type="GO" id="GO:0008967">
    <property type="term" value="F:phosphoglycolate phosphatase activity"/>
    <property type="evidence" value="ECO:0007669"/>
    <property type="project" value="UniProtKB-EC"/>
</dbReference>
<dbReference type="EMBL" id="JACHXZ010000002">
    <property type="protein sequence ID" value="MBB3168391.1"/>
    <property type="molecule type" value="Genomic_DNA"/>
</dbReference>
<dbReference type="SUPFAM" id="SSF56784">
    <property type="entry name" value="HAD-like"/>
    <property type="match status" value="1"/>
</dbReference>
<evidence type="ECO:0000256" key="2">
    <source>
        <dbReference type="ARBA" id="ARBA00022801"/>
    </source>
</evidence>
<dbReference type="Proteomes" id="UP000559987">
    <property type="component" value="Unassembled WGS sequence"/>
</dbReference>
<organism evidence="5 6">
    <name type="scientific">Simiduia aestuariiviva</name>
    <dbReference type="NCBI Taxonomy" id="1510459"/>
    <lineage>
        <taxon>Bacteria</taxon>
        <taxon>Pseudomonadati</taxon>
        <taxon>Pseudomonadota</taxon>
        <taxon>Gammaproteobacteria</taxon>
        <taxon>Cellvibrionales</taxon>
        <taxon>Cellvibrionaceae</taxon>
        <taxon>Simiduia</taxon>
    </lineage>
</organism>
<dbReference type="NCBIfam" id="TIGR01549">
    <property type="entry name" value="HAD-SF-IA-v1"/>
    <property type="match status" value="1"/>
</dbReference>
<dbReference type="InterPro" id="IPR041492">
    <property type="entry name" value="HAD_2"/>
</dbReference>
<keyword evidence="4" id="KW-0119">Carbohydrate metabolism</keyword>
<dbReference type="InterPro" id="IPR023214">
    <property type="entry name" value="HAD_sf"/>
</dbReference>
<dbReference type="PANTHER" id="PTHR43434">
    <property type="entry name" value="PHOSPHOGLYCOLATE PHOSPHATASE"/>
    <property type="match status" value="1"/>
</dbReference>
<evidence type="ECO:0000313" key="5">
    <source>
        <dbReference type="EMBL" id="MBB3168391.1"/>
    </source>
</evidence>